<feature type="repeat" description="TPR" evidence="3">
    <location>
        <begin position="427"/>
        <end position="460"/>
    </location>
</feature>
<dbReference type="Gene3D" id="3.40.50.410">
    <property type="entry name" value="von Willebrand factor, type A domain"/>
    <property type="match status" value="1"/>
</dbReference>
<feature type="compositionally biased region" description="Low complexity" evidence="4">
    <location>
        <begin position="546"/>
        <end position="564"/>
    </location>
</feature>
<dbReference type="SUPFAM" id="SSF53300">
    <property type="entry name" value="vWA-like"/>
    <property type="match status" value="1"/>
</dbReference>
<feature type="region of interest" description="Disordered" evidence="4">
    <location>
        <begin position="476"/>
        <end position="514"/>
    </location>
</feature>
<keyword evidence="5" id="KW-1133">Transmembrane helix</keyword>
<feature type="transmembrane region" description="Helical" evidence="5">
    <location>
        <begin position="16"/>
        <end position="33"/>
    </location>
</feature>
<feature type="region of interest" description="Disordered" evidence="4">
    <location>
        <begin position="544"/>
        <end position="564"/>
    </location>
</feature>
<keyword evidence="2 3" id="KW-0802">TPR repeat</keyword>
<dbReference type="InterPro" id="IPR019734">
    <property type="entry name" value="TPR_rpt"/>
</dbReference>
<dbReference type="PROSITE" id="PS50293">
    <property type="entry name" value="TPR_REGION"/>
    <property type="match status" value="1"/>
</dbReference>
<keyword evidence="1" id="KW-0677">Repeat</keyword>
<dbReference type="SUPFAM" id="SSF48452">
    <property type="entry name" value="TPR-like"/>
    <property type="match status" value="1"/>
</dbReference>
<organism evidence="7 8">
    <name type="scientific">Cupriavidus taiwanensis</name>
    <dbReference type="NCBI Taxonomy" id="164546"/>
    <lineage>
        <taxon>Bacteria</taxon>
        <taxon>Pseudomonadati</taxon>
        <taxon>Pseudomonadota</taxon>
        <taxon>Betaproteobacteria</taxon>
        <taxon>Burkholderiales</taxon>
        <taxon>Burkholderiaceae</taxon>
        <taxon>Cupriavidus</taxon>
    </lineage>
</organism>
<evidence type="ECO:0000256" key="5">
    <source>
        <dbReference type="SAM" id="Phobius"/>
    </source>
</evidence>
<feature type="transmembrane region" description="Helical" evidence="5">
    <location>
        <begin position="67"/>
        <end position="86"/>
    </location>
</feature>
<dbReference type="Pfam" id="PF07719">
    <property type="entry name" value="TPR_2"/>
    <property type="match status" value="1"/>
</dbReference>
<evidence type="ECO:0000256" key="4">
    <source>
        <dbReference type="SAM" id="MobiDB-lite"/>
    </source>
</evidence>
<dbReference type="SMART" id="SM00327">
    <property type="entry name" value="VWA"/>
    <property type="match status" value="1"/>
</dbReference>
<evidence type="ECO:0000313" key="7">
    <source>
        <dbReference type="EMBL" id="SOY45601.1"/>
    </source>
</evidence>
<evidence type="ECO:0000256" key="3">
    <source>
        <dbReference type="PROSITE-ProRule" id="PRU00339"/>
    </source>
</evidence>
<reference evidence="7 8" key="1">
    <citation type="submission" date="2018-01" db="EMBL/GenBank/DDBJ databases">
        <authorList>
            <person name="Clerissi C."/>
        </authorList>
    </citation>
    <scope>NUCLEOTIDE SEQUENCE [LARGE SCALE GENOMIC DNA]</scope>
    <source>
        <strain evidence="7">Cupriavidus sp. LMG 19464</strain>
    </source>
</reference>
<keyword evidence="5" id="KW-0812">Transmembrane</keyword>
<evidence type="ECO:0000313" key="8">
    <source>
        <dbReference type="Proteomes" id="UP000256780"/>
    </source>
</evidence>
<dbReference type="InterPro" id="IPR011990">
    <property type="entry name" value="TPR-like_helical_dom_sf"/>
</dbReference>
<dbReference type="RefSeq" id="WP_116356455.1">
    <property type="nucleotide sequence ID" value="NZ_LT976853.1"/>
</dbReference>
<evidence type="ECO:0000259" key="6">
    <source>
        <dbReference type="SMART" id="SM00327"/>
    </source>
</evidence>
<accession>A0A975ZYC4</accession>
<dbReference type="InterPro" id="IPR036465">
    <property type="entry name" value="vWFA_dom_sf"/>
</dbReference>
<comment type="caution">
    <text evidence="7">The sequence shown here is derived from an EMBL/GenBank/DDBJ whole genome shotgun (WGS) entry which is preliminary data.</text>
</comment>
<name>A0A975ZYC4_9BURK</name>
<dbReference type="InterPro" id="IPR002035">
    <property type="entry name" value="VWF_A"/>
</dbReference>
<dbReference type="PANTHER" id="PTHR22550">
    <property type="entry name" value="SPORE GERMINATION PROTEIN"/>
    <property type="match status" value="1"/>
</dbReference>
<dbReference type="SMART" id="SM00028">
    <property type="entry name" value="TPR"/>
    <property type="match status" value="1"/>
</dbReference>
<dbReference type="Gene3D" id="1.25.40.10">
    <property type="entry name" value="Tetratricopeptide repeat domain"/>
    <property type="match status" value="1"/>
</dbReference>
<dbReference type="Pfam" id="PF13519">
    <property type="entry name" value="VWA_2"/>
    <property type="match status" value="1"/>
</dbReference>
<dbReference type="OrthoDB" id="9807628at2"/>
<dbReference type="AlphaFoldDB" id="A0A975ZYC4"/>
<dbReference type="InterPro" id="IPR050768">
    <property type="entry name" value="UPF0353/GerABKA_families"/>
</dbReference>
<dbReference type="PROSITE" id="PS50005">
    <property type="entry name" value="TPR"/>
    <property type="match status" value="1"/>
</dbReference>
<feature type="domain" description="VWFA" evidence="6">
    <location>
        <begin position="97"/>
        <end position="270"/>
    </location>
</feature>
<keyword evidence="5" id="KW-0472">Membrane</keyword>
<dbReference type="PANTHER" id="PTHR22550:SF14">
    <property type="entry name" value="VWFA DOMAIN-CONTAINING PROTEIN"/>
    <property type="match status" value="1"/>
</dbReference>
<evidence type="ECO:0000256" key="1">
    <source>
        <dbReference type="ARBA" id="ARBA00022737"/>
    </source>
</evidence>
<feature type="compositionally biased region" description="Acidic residues" evidence="4">
    <location>
        <begin position="486"/>
        <end position="496"/>
    </location>
</feature>
<proteinExistence type="predicted"/>
<dbReference type="Proteomes" id="UP000256780">
    <property type="component" value="Chromosome CBM2587_a"/>
</dbReference>
<gene>
    <name evidence="7" type="ORF">CBM2587_A120202</name>
</gene>
<dbReference type="EMBL" id="OFSQ01000004">
    <property type="protein sequence ID" value="SOY45601.1"/>
    <property type="molecule type" value="Genomic_DNA"/>
</dbReference>
<sequence>MPAWLDTLSHFHFLRPWWLLGLLPAALLVWAVQRRGDVRRRWRESIAPHLLDALMLGEHRRLALRPVHLTALLLALGAVALAGPSWRQERPPFLDDKAPLAIAVDLSPSMDAVDVTPTRLERAKLKIKALLARRDGGRTAIYAYAGSTHLVLPLTDDASLLQTFADALQTRIMPVPGRDMAQALRMIDADLQHEPVPGTILFLTDGVDPAAAAAFRAQADSGRSQPVVLALGTAQGGPLRNAAGGFVEQDGARVFARLDEAALERFGDDSGVPVATFTPDSDDVAWVQRHVQSHLEQMQAGDRTRWKDEGWWLMPPIALLAMLWFRKGWTVRWSAGVLLALAMALAAPPEARAQASTPTAAQTDAARPWRFADLWLTHDQQGRRAFEQGDYARAATLFDDPMWRGIAQYRAGQYAQAVQSFARVDSAQADYNLGNALARQGQYQQAAARYRQALRRQPQWPAARANLALMEKLLAQQKPKQKPDPDDGEEPPDLPPDDIKYDAARPPEGGGKSLQVVLTQDAEMWMRAIQTTPTDLLQRKFALQRGQAAPAAPAAAAAQGQGAR</sequence>
<protein>
    <recommendedName>
        <fullName evidence="6">VWFA domain-containing protein</fullName>
    </recommendedName>
</protein>
<dbReference type="InterPro" id="IPR013105">
    <property type="entry name" value="TPR_2"/>
</dbReference>
<evidence type="ECO:0000256" key="2">
    <source>
        <dbReference type="ARBA" id="ARBA00022803"/>
    </source>
</evidence>